<protein>
    <submittedName>
        <fullName evidence="1">Uncharacterized protein</fullName>
    </submittedName>
</protein>
<gene>
    <name evidence="1" type="ORF">METZ01_LOCUS373712</name>
</gene>
<reference evidence="1" key="1">
    <citation type="submission" date="2018-05" db="EMBL/GenBank/DDBJ databases">
        <authorList>
            <person name="Lanie J.A."/>
            <person name="Ng W.-L."/>
            <person name="Kazmierczak K.M."/>
            <person name="Andrzejewski T.M."/>
            <person name="Davidsen T.M."/>
            <person name="Wayne K.J."/>
            <person name="Tettelin H."/>
            <person name="Glass J.I."/>
            <person name="Rusch D."/>
            <person name="Podicherti R."/>
            <person name="Tsui H.-C.T."/>
            <person name="Winkler M.E."/>
        </authorList>
    </citation>
    <scope>NUCLEOTIDE SEQUENCE</scope>
</reference>
<feature type="non-terminal residue" evidence="1">
    <location>
        <position position="50"/>
    </location>
</feature>
<dbReference type="EMBL" id="UINC01136218">
    <property type="protein sequence ID" value="SVD20858.1"/>
    <property type="molecule type" value="Genomic_DNA"/>
</dbReference>
<evidence type="ECO:0000313" key="1">
    <source>
        <dbReference type="EMBL" id="SVD20858.1"/>
    </source>
</evidence>
<dbReference type="AlphaFoldDB" id="A0A382THH1"/>
<proteinExistence type="predicted"/>
<sequence length="50" mass="5698">MKKHIVPLLLFIGLAFLGCEDDNTTEQEDHTPLIEGRKVYISGFYQDSTL</sequence>
<organism evidence="1">
    <name type="scientific">marine metagenome</name>
    <dbReference type="NCBI Taxonomy" id="408172"/>
    <lineage>
        <taxon>unclassified sequences</taxon>
        <taxon>metagenomes</taxon>
        <taxon>ecological metagenomes</taxon>
    </lineage>
</organism>
<dbReference type="PROSITE" id="PS51257">
    <property type="entry name" value="PROKAR_LIPOPROTEIN"/>
    <property type="match status" value="1"/>
</dbReference>
<feature type="non-terminal residue" evidence="1">
    <location>
        <position position="1"/>
    </location>
</feature>
<accession>A0A382THH1</accession>
<name>A0A382THH1_9ZZZZ</name>